<dbReference type="InterPro" id="IPR036259">
    <property type="entry name" value="MFS_trans_sf"/>
</dbReference>
<feature type="transmembrane region" description="Helical" evidence="5">
    <location>
        <begin position="126"/>
        <end position="151"/>
    </location>
</feature>
<dbReference type="Pfam" id="PF07690">
    <property type="entry name" value="MFS_1"/>
    <property type="match status" value="1"/>
</dbReference>
<dbReference type="PANTHER" id="PTHR23501:SF198">
    <property type="entry name" value="AZOLE RESISTANCE PROTEIN 1-RELATED"/>
    <property type="match status" value="1"/>
</dbReference>
<comment type="subcellular location">
    <subcellularLocation>
        <location evidence="1">Membrane</location>
        <topology evidence="1">Multi-pass membrane protein</topology>
    </subcellularLocation>
</comment>
<keyword evidence="4 5" id="KW-0472">Membrane</keyword>
<evidence type="ECO:0000256" key="3">
    <source>
        <dbReference type="ARBA" id="ARBA00022989"/>
    </source>
</evidence>
<keyword evidence="3 5" id="KW-1133">Transmembrane helix</keyword>
<dbReference type="PANTHER" id="PTHR23501">
    <property type="entry name" value="MAJOR FACILITATOR SUPERFAMILY"/>
    <property type="match status" value="1"/>
</dbReference>
<feature type="transmembrane region" description="Helical" evidence="5">
    <location>
        <begin position="191"/>
        <end position="210"/>
    </location>
</feature>
<organism evidence="6 7">
    <name type="scientific">Colletotrichum sublineola</name>
    <name type="common">Sorghum anthracnose fungus</name>
    <dbReference type="NCBI Taxonomy" id="1173701"/>
    <lineage>
        <taxon>Eukaryota</taxon>
        <taxon>Fungi</taxon>
        <taxon>Dikarya</taxon>
        <taxon>Ascomycota</taxon>
        <taxon>Pezizomycotina</taxon>
        <taxon>Sordariomycetes</taxon>
        <taxon>Hypocreomycetidae</taxon>
        <taxon>Glomerellales</taxon>
        <taxon>Glomerellaceae</taxon>
        <taxon>Colletotrichum</taxon>
        <taxon>Colletotrichum graminicola species complex</taxon>
    </lineage>
</organism>
<dbReference type="HOGENOM" id="CLU_976633_0_0_1"/>
<dbReference type="eggNOG" id="KOG0254">
    <property type="taxonomic scope" value="Eukaryota"/>
</dbReference>
<dbReference type="GO" id="GO:0022857">
    <property type="term" value="F:transmembrane transporter activity"/>
    <property type="evidence" value="ECO:0007669"/>
    <property type="project" value="InterPro"/>
</dbReference>
<feature type="transmembrane region" description="Helical" evidence="5">
    <location>
        <begin position="51"/>
        <end position="71"/>
    </location>
</feature>
<feature type="transmembrane region" description="Helical" evidence="5">
    <location>
        <begin position="216"/>
        <end position="239"/>
    </location>
</feature>
<dbReference type="InterPro" id="IPR011701">
    <property type="entry name" value="MFS"/>
</dbReference>
<evidence type="ECO:0000313" key="6">
    <source>
        <dbReference type="EMBL" id="KDN61989.1"/>
    </source>
</evidence>
<gene>
    <name evidence="6" type="ORF">CSUB01_12287</name>
</gene>
<feature type="transmembrane region" description="Helical" evidence="5">
    <location>
        <begin position="163"/>
        <end position="184"/>
    </location>
</feature>
<dbReference type="GO" id="GO:0005886">
    <property type="term" value="C:plasma membrane"/>
    <property type="evidence" value="ECO:0007669"/>
    <property type="project" value="TreeGrafter"/>
</dbReference>
<sequence length="285" mass="30925">MCTDHVTWRWCFWINLPIGFVTFPVVGFYFRKELEKTHIDDKKPSILSRILQLDLGGAAALVSAVVMLLLAVQWGGTYFPWKLATIIGLLCGSGVLVLNFGATQYRAQDKGLLPPRFIKNRDVGSALLYSFFFGASYFSSVPYISLFFQAIQRASAVQAGLRILPLSISAVLSSIFSGILIRVLSNYNAIIIGESALVCVGAGLITTYPSNTPMSHWFGFEVIMGLGVGVGFQAGLVVVQNVLPPTLISQATSNQRLSQPARVNVAVRSEDGAPDMGPLPAYFPV</sequence>
<keyword evidence="2 5" id="KW-0812">Transmembrane</keyword>
<dbReference type="OrthoDB" id="10021397at2759"/>
<evidence type="ECO:0000256" key="5">
    <source>
        <dbReference type="SAM" id="Phobius"/>
    </source>
</evidence>
<keyword evidence="7" id="KW-1185">Reference proteome</keyword>
<dbReference type="Gene3D" id="1.20.1250.20">
    <property type="entry name" value="MFS general substrate transporter like domains"/>
    <property type="match status" value="1"/>
</dbReference>
<feature type="transmembrane region" description="Helical" evidence="5">
    <location>
        <begin position="12"/>
        <end position="30"/>
    </location>
</feature>
<feature type="transmembrane region" description="Helical" evidence="5">
    <location>
        <begin position="83"/>
        <end position="105"/>
    </location>
</feature>
<dbReference type="EMBL" id="JMSE01001366">
    <property type="protein sequence ID" value="KDN61989.1"/>
    <property type="molecule type" value="Genomic_DNA"/>
</dbReference>
<evidence type="ECO:0000256" key="1">
    <source>
        <dbReference type="ARBA" id="ARBA00004141"/>
    </source>
</evidence>
<reference evidence="7" key="1">
    <citation type="journal article" date="2014" name="Genome Announc.">
        <title>Draft genome sequence of Colletotrichum sublineola, a destructive pathogen of cultivated sorghum.</title>
        <authorList>
            <person name="Baroncelli R."/>
            <person name="Sanz-Martin J.M."/>
            <person name="Rech G.E."/>
            <person name="Sukno S.A."/>
            <person name="Thon M.R."/>
        </authorList>
    </citation>
    <scope>NUCLEOTIDE SEQUENCE [LARGE SCALE GENOMIC DNA]</scope>
    <source>
        <strain evidence="7">TX430BB</strain>
    </source>
</reference>
<accession>A0A066X2S5</accession>
<evidence type="ECO:0000313" key="7">
    <source>
        <dbReference type="Proteomes" id="UP000027238"/>
    </source>
</evidence>
<dbReference type="Proteomes" id="UP000027238">
    <property type="component" value="Unassembled WGS sequence"/>
</dbReference>
<evidence type="ECO:0000256" key="2">
    <source>
        <dbReference type="ARBA" id="ARBA00022692"/>
    </source>
</evidence>
<protein>
    <submittedName>
        <fullName evidence="6">Putative major facilitator superfamily transporter</fullName>
    </submittedName>
</protein>
<comment type="caution">
    <text evidence="6">The sequence shown here is derived from an EMBL/GenBank/DDBJ whole genome shotgun (WGS) entry which is preliminary data.</text>
</comment>
<evidence type="ECO:0000256" key="4">
    <source>
        <dbReference type="ARBA" id="ARBA00023136"/>
    </source>
</evidence>
<dbReference type="AlphaFoldDB" id="A0A066X2S5"/>
<dbReference type="SUPFAM" id="SSF103473">
    <property type="entry name" value="MFS general substrate transporter"/>
    <property type="match status" value="1"/>
</dbReference>
<name>A0A066X2S5_COLSU</name>
<proteinExistence type="predicted"/>
<dbReference type="OMA" id="NTPMSHW"/>